<evidence type="ECO:0008006" key="4">
    <source>
        <dbReference type="Google" id="ProtNLM"/>
    </source>
</evidence>
<dbReference type="SUPFAM" id="SSF55008">
    <property type="entry name" value="HMA, heavy metal-associated domain"/>
    <property type="match status" value="1"/>
</dbReference>
<dbReference type="Gene3D" id="3.30.70.100">
    <property type="match status" value="1"/>
</dbReference>
<dbReference type="PANTHER" id="PTHR47294">
    <property type="entry name" value="OS08G0431150 PROTEIN"/>
    <property type="match status" value="1"/>
</dbReference>
<organism evidence="2 3">
    <name type="scientific">Linum trigynum</name>
    <dbReference type="NCBI Taxonomy" id="586398"/>
    <lineage>
        <taxon>Eukaryota</taxon>
        <taxon>Viridiplantae</taxon>
        <taxon>Streptophyta</taxon>
        <taxon>Embryophyta</taxon>
        <taxon>Tracheophyta</taxon>
        <taxon>Spermatophyta</taxon>
        <taxon>Magnoliopsida</taxon>
        <taxon>eudicotyledons</taxon>
        <taxon>Gunneridae</taxon>
        <taxon>Pentapetalae</taxon>
        <taxon>rosids</taxon>
        <taxon>fabids</taxon>
        <taxon>Malpighiales</taxon>
        <taxon>Linaceae</taxon>
        <taxon>Linum</taxon>
    </lineage>
</organism>
<proteinExistence type="predicted"/>
<evidence type="ECO:0000256" key="1">
    <source>
        <dbReference type="SAM" id="MobiDB-lite"/>
    </source>
</evidence>
<dbReference type="InterPro" id="IPR036163">
    <property type="entry name" value="HMA_dom_sf"/>
</dbReference>
<dbReference type="PANTHER" id="PTHR47294:SF4">
    <property type="entry name" value="HEAVY METAL-ASSOCIATED ISOPRENYLATED PLANT PROTEIN 26-LIKE ISOFORM X1"/>
    <property type="match status" value="1"/>
</dbReference>
<keyword evidence="3" id="KW-1185">Reference proteome</keyword>
<dbReference type="EMBL" id="OZ034819">
    <property type="protein sequence ID" value="CAL1392773.1"/>
    <property type="molecule type" value="Genomic_DNA"/>
</dbReference>
<reference evidence="2 3" key="1">
    <citation type="submission" date="2024-04" db="EMBL/GenBank/DDBJ databases">
        <authorList>
            <person name="Fracassetti M."/>
        </authorList>
    </citation>
    <scope>NUCLEOTIDE SEQUENCE [LARGE SCALE GENOMIC DNA]</scope>
</reference>
<sequence length="125" mass="14207">MSVLGYVPVKSCCMVMRLNLDCNSCCRKTRRIILRIKGVETHMIDKQQCTVTVCGRFRASDVAIKLRKKMKRRVEILHIEEEEEEGDFGSGGHRHDQPPADHQSIDISHYAPHHHPAFIAATNGD</sequence>
<gene>
    <name evidence="2" type="ORF">LTRI10_LOCUS33392</name>
</gene>
<evidence type="ECO:0000313" key="2">
    <source>
        <dbReference type="EMBL" id="CAL1392773.1"/>
    </source>
</evidence>
<name>A0AAV2F468_9ROSI</name>
<dbReference type="GO" id="GO:0046872">
    <property type="term" value="F:metal ion binding"/>
    <property type="evidence" value="ECO:0007669"/>
    <property type="project" value="InterPro"/>
</dbReference>
<accession>A0AAV2F468</accession>
<feature type="region of interest" description="Disordered" evidence="1">
    <location>
        <begin position="82"/>
        <end position="107"/>
    </location>
</feature>
<protein>
    <recommendedName>
        <fullName evidence="4">HMA domain-containing protein</fullName>
    </recommendedName>
</protein>
<dbReference type="AlphaFoldDB" id="A0AAV2F468"/>
<dbReference type="Proteomes" id="UP001497516">
    <property type="component" value="Chromosome 6"/>
</dbReference>
<evidence type="ECO:0000313" key="3">
    <source>
        <dbReference type="Proteomes" id="UP001497516"/>
    </source>
</evidence>